<accession>A0A6A4STA5</accession>
<organism evidence="1 2">
    <name type="scientific">Scophthalmus maximus</name>
    <name type="common">Turbot</name>
    <name type="synonym">Psetta maxima</name>
    <dbReference type="NCBI Taxonomy" id="52904"/>
    <lineage>
        <taxon>Eukaryota</taxon>
        <taxon>Metazoa</taxon>
        <taxon>Chordata</taxon>
        <taxon>Craniata</taxon>
        <taxon>Vertebrata</taxon>
        <taxon>Euteleostomi</taxon>
        <taxon>Actinopterygii</taxon>
        <taxon>Neopterygii</taxon>
        <taxon>Teleostei</taxon>
        <taxon>Neoteleostei</taxon>
        <taxon>Acanthomorphata</taxon>
        <taxon>Carangaria</taxon>
        <taxon>Pleuronectiformes</taxon>
        <taxon>Pleuronectoidei</taxon>
        <taxon>Scophthalmidae</taxon>
        <taxon>Scophthalmus</taxon>
    </lineage>
</organism>
<gene>
    <name evidence="1" type="ORF">F2P81_013398</name>
</gene>
<name>A0A6A4STA5_SCOMX</name>
<dbReference type="AlphaFoldDB" id="A0A6A4STA5"/>
<dbReference type="EMBL" id="VEVO01000012">
    <property type="protein sequence ID" value="KAF0033332.1"/>
    <property type="molecule type" value="Genomic_DNA"/>
</dbReference>
<sequence>MGFSRRSRTQRRATSLSCSVIVRKKAILQGSHSLLNMEYFMPPSMGIILKWLFTINSDEQQEMRRSRQSSRRYDFKASEQVKDGSVQTVNLMLPIINIHIYSKKRKDNRALVSIIVQQETFDHRN</sequence>
<proteinExistence type="predicted"/>
<comment type="caution">
    <text evidence="1">The sequence shown here is derived from an EMBL/GenBank/DDBJ whole genome shotgun (WGS) entry which is preliminary data.</text>
</comment>
<evidence type="ECO:0000313" key="1">
    <source>
        <dbReference type="EMBL" id="KAF0033332.1"/>
    </source>
</evidence>
<protein>
    <submittedName>
        <fullName evidence="1">Uncharacterized protein</fullName>
    </submittedName>
</protein>
<reference evidence="1 2" key="1">
    <citation type="submission" date="2019-06" db="EMBL/GenBank/DDBJ databases">
        <title>Draft genomes of female and male turbot (Scophthalmus maximus).</title>
        <authorList>
            <person name="Xu H."/>
            <person name="Xu X.-W."/>
            <person name="Shao C."/>
            <person name="Chen S."/>
        </authorList>
    </citation>
    <scope>NUCLEOTIDE SEQUENCE [LARGE SCALE GENOMIC DNA]</scope>
    <source>
        <strain evidence="1">Ysfricsl-2016a</strain>
        <tissue evidence="1">Blood</tissue>
    </source>
</reference>
<dbReference type="Proteomes" id="UP000438429">
    <property type="component" value="Unassembled WGS sequence"/>
</dbReference>
<evidence type="ECO:0000313" key="2">
    <source>
        <dbReference type="Proteomes" id="UP000438429"/>
    </source>
</evidence>